<dbReference type="AlphaFoldDB" id="A0A0A9ECZ0"/>
<accession>A0A0A9ECZ0</accession>
<organism evidence="1">
    <name type="scientific">Arundo donax</name>
    <name type="common">Giant reed</name>
    <name type="synonym">Donax arundinaceus</name>
    <dbReference type="NCBI Taxonomy" id="35708"/>
    <lineage>
        <taxon>Eukaryota</taxon>
        <taxon>Viridiplantae</taxon>
        <taxon>Streptophyta</taxon>
        <taxon>Embryophyta</taxon>
        <taxon>Tracheophyta</taxon>
        <taxon>Spermatophyta</taxon>
        <taxon>Magnoliopsida</taxon>
        <taxon>Liliopsida</taxon>
        <taxon>Poales</taxon>
        <taxon>Poaceae</taxon>
        <taxon>PACMAD clade</taxon>
        <taxon>Arundinoideae</taxon>
        <taxon>Arundineae</taxon>
        <taxon>Arundo</taxon>
    </lineage>
</organism>
<protein>
    <submittedName>
        <fullName evidence="1">Uncharacterized protein</fullName>
    </submittedName>
</protein>
<proteinExistence type="predicted"/>
<name>A0A0A9ECZ0_ARUDO</name>
<reference evidence="1" key="2">
    <citation type="journal article" date="2015" name="Data Brief">
        <title>Shoot transcriptome of the giant reed, Arundo donax.</title>
        <authorList>
            <person name="Barrero R.A."/>
            <person name="Guerrero F.D."/>
            <person name="Moolhuijzen P."/>
            <person name="Goolsby J.A."/>
            <person name="Tidwell J."/>
            <person name="Bellgard S.E."/>
            <person name="Bellgard M.I."/>
        </authorList>
    </citation>
    <scope>NUCLEOTIDE SEQUENCE</scope>
    <source>
        <tissue evidence="1">Shoot tissue taken approximately 20 cm above the soil surface</tissue>
    </source>
</reference>
<dbReference type="EMBL" id="GBRH01201007">
    <property type="protein sequence ID" value="JAD96888.1"/>
    <property type="molecule type" value="Transcribed_RNA"/>
</dbReference>
<reference evidence="1" key="1">
    <citation type="submission" date="2014-09" db="EMBL/GenBank/DDBJ databases">
        <authorList>
            <person name="Magalhaes I.L.F."/>
            <person name="Oliveira U."/>
            <person name="Santos F.R."/>
            <person name="Vidigal T.H.D.A."/>
            <person name="Brescovit A.D."/>
            <person name="Santos A.J."/>
        </authorList>
    </citation>
    <scope>NUCLEOTIDE SEQUENCE</scope>
    <source>
        <tissue evidence="1">Shoot tissue taken approximately 20 cm above the soil surface</tissue>
    </source>
</reference>
<sequence>MKDIEIINKQYPFESLNIINSCVVPVVIEVDIVPQSTDSH</sequence>
<evidence type="ECO:0000313" key="1">
    <source>
        <dbReference type="EMBL" id="JAD96888.1"/>
    </source>
</evidence>